<evidence type="ECO:0000313" key="10">
    <source>
        <dbReference type="Proteomes" id="UP000887540"/>
    </source>
</evidence>
<dbReference type="GO" id="GO:0030659">
    <property type="term" value="C:cytoplasmic vesicle membrane"/>
    <property type="evidence" value="ECO:0007669"/>
    <property type="project" value="TreeGrafter"/>
</dbReference>
<dbReference type="PANTHER" id="PTHR10796:SF88">
    <property type="entry name" value="SSD DOMAIN-CONTAINING PROTEIN"/>
    <property type="match status" value="1"/>
</dbReference>
<organism evidence="10 11">
    <name type="scientific">Acrobeloides nanus</name>
    <dbReference type="NCBI Taxonomy" id="290746"/>
    <lineage>
        <taxon>Eukaryota</taxon>
        <taxon>Metazoa</taxon>
        <taxon>Ecdysozoa</taxon>
        <taxon>Nematoda</taxon>
        <taxon>Chromadorea</taxon>
        <taxon>Rhabditida</taxon>
        <taxon>Tylenchina</taxon>
        <taxon>Cephalobomorpha</taxon>
        <taxon>Cephaloboidea</taxon>
        <taxon>Cephalobidae</taxon>
        <taxon>Acrobeloides</taxon>
    </lineage>
</organism>
<reference evidence="11" key="1">
    <citation type="submission" date="2022-11" db="UniProtKB">
        <authorList>
            <consortium name="WormBaseParasite"/>
        </authorList>
    </citation>
    <scope>IDENTIFICATION</scope>
</reference>
<protein>
    <submittedName>
        <fullName evidence="11">SSD domain-containing protein</fullName>
    </submittedName>
</protein>
<evidence type="ECO:0000256" key="5">
    <source>
        <dbReference type="ARBA" id="ARBA00023136"/>
    </source>
</evidence>
<dbReference type="Pfam" id="PF02460">
    <property type="entry name" value="Patched"/>
    <property type="match status" value="1"/>
</dbReference>
<feature type="transmembrane region" description="Helical" evidence="8">
    <location>
        <begin position="808"/>
        <end position="834"/>
    </location>
</feature>
<dbReference type="WBParaSite" id="ACRNAN_scaffold333.g21834.t1">
    <property type="protein sequence ID" value="ACRNAN_scaffold333.g21834.t1"/>
    <property type="gene ID" value="ACRNAN_scaffold333.g21834"/>
</dbReference>
<comment type="subcellular location">
    <subcellularLocation>
        <location evidence="1">Membrane</location>
        <topology evidence="1">Multi-pass membrane protein</topology>
    </subcellularLocation>
</comment>
<feature type="transmembrane region" description="Helical" evidence="8">
    <location>
        <begin position="70"/>
        <end position="91"/>
    </location>
</feature>
<dbReference type="GO" id="GO:0018996">
    <property type="term" value="P:molting cycle, collagen and cuticulin-based cuticle"/>
    <property type="evidence" value="ECO:0007669"/>
    <property type="project" value="TreeGrafter"/>
</dbReference>
<feature type="domain" description="SSD" evidence="9">
    <location>
        <begin position="389"/>
        <end position="424"/>
    </location>
</feature>
<evidence type="ECO:0000256" key="2">
    <source>
        <dbReference type="ARBA" id="ARBA00005585"/>
    </source>
</evidence>
<evidence type="ECO:0000259" key="9">
    <source>
        <dbReference type="PROSITE" id="PS50156"/>
    </source>
</evidence>
<evidence type="ECO:0000256" key="6">
    <source>
        <dbReference type="ARBA" id="ARBA00023180"/>
    </source>
</evidence>
<comment type="similarity">
    <text evidence="2">Belongs to the patched family.</text>
</comment>
<dbReference type="SUPFAM" id="SSF82866">
    <property type="entry name" value="Multidrug efflux transporter AcrB transmembrane domain"/>
    <property type="match status" value="2"/>
</dbReference>
<dbReference type="GO" id="GO:0005886">
    <property type="term" value="C:plasma membrane"/>
    <property type="evidence" value="ECO:0007669"/>
    <property type="project" value="TreeGrafter"/>
</dbReference>
<dbReference type="AlphaFoldDB" id="A0A914DNA5"/>
<keyword evidence="10" id="KW-1185">Reference proteome</keyword>
<dbReference type="Proteomes" id="UP000887540">
    <property type="component" value="Unplaced"/>
</dbReference>
<keyword evidence="3 8" id="KW-0812">Transmembrane</keyword>
<evidence type="ECO:0000256" key="1">
    <source>
        <dbReference type="ARBA" id="ARBA00004141"/>
    </source>
</evidence>
<evidence type="ECO:0000256" key="3">
    <source>
        <dbReference type="ARBA" id="ARBA00022692"/>
    </source>
</evidence>
<evidence type="ECO:0000256" key="8">
    <source>
        <dbReference type="SAM" id="Phobius"/>
    </source>
</evidence>
<accession>A0A914DNA5</accession>
<feature type="transmembrane region" description="Helical" evidence="8">
    <location>
        <begin position="484"/>
        <end position="506"/>
    </location>
</feature>
<feature type="transmembrane region" description="Helical" evidence="8">
    <location>
        <begin position="840"/>
        <end position="863"/>
    </location>
</feature>
<keyword evidence="6" id="KW-0325">Glycoprotein</keyword>
<dbReference type="InterPro" id="IPR003392">
    <property type="entry name" value="PTHD_SSD"/>
</dbReference>
<feature type="domain" description="SSD" evidence="9">
    <location>
        <begin position="292"/>
        <end position="387"/>
    </location>
</feature>
<evidence type="ECO:0000256" key="4">
    <source>
        <dbReference type="ARBA" id="ARBA00022989"/>
    </source>
</evidence>
<evidence type="ECO:0000313" key="11">
    <source>
        <dbReference type="WBParaSite" id="ACRNAN_scaffold333.g21834.t1"/>
    </source>
</evidence>
<dbReference type="Gene3D" id="1.20.1640.10">
    <property type="entry name" value="Multidrug efflux transporter AcrB transmembrane domain"/>
    <property type="match status" value="2"/>
</dbReference>
<proteinExistence type="inferred from homology"/>
<dbReference type="InterPro" id="IPR048634">
    <property type="entry name" value="SecD_SecF_C"/>
</dbReference>
<name>A0A914DNA5_9BILA</name>
<keyword evidence="5 8" id="KW-0472">Membrane</keyword>
<feature type="transmembrane region" description="Helical" evidence="8">
    <location>
        <begin position="352"/>
        <end position="375"/>
    </location>
</feature>
<sequence>MTIRIFNATENGSQDGIKSSSWPPNFHKDENGTPSSSSSSSYYPEVPGDTKFIRLVYTGYREWAFFIDKYATLVIVICSLLTVLGTVKIVLTPQENDITGYTPYGARSRQELAIRQEFFDENGVGVALFVLLVPKKGNNLLNVEYLKEISEVDDLISNNFTMHNHVTGKVETFSQFCRKFCLINEPFREFFFGFLHQTERKENGEPLNDEILLKYPMSSIFDQKFNIQQNFFGVEINNHTTETDLTNMKSVEMAVLMYKAEQIGGWKPQEVKDFEMKVSKYLEQEYTSKHLKVMTMSTSYLEAEVVRAVLISALYMKQASLYKISLAFMACVCPFMASGTALGALFLFGIRFGSILCVSPFLVLAIGVDSAYLMIHTWQRVLKKRRERLVPGSPEITLLCIGNMASIFVNFIYQITFFTSIMAIVGKFEIKQELGSISKPRILNITCGEANDISKDTYPKTISESLRNKIDHFIDTYVKFITNIFVSSSVIVIWLAFSIFAIIGITKFEVNLTTKKLFAQDSPLLEIDHYRENIILPSYTMSYIIINKPGDLSNNTRRERLDSMIHKLESLPGAWGPNSTYYFMKDFLTLENDPLSLEANMDNEDTLNTTTKSETKFDPDDLPTFISLPEYEYWNGFVKLKNISNHTKLDKFFITTAYHGDNLKKWYERAQLLKDVRNTVDKYPEFNASVYQDDGIFMDLIDNMPTDAWQSALATLLCMAAVCMIFMYNTFTVLVASSVIGSILVGTLGTLSWQGVSMDPIMMAALVISIGFSVDIPAHVSYHYHSADHSHPDAKTVEKRLKYTFESVGFPAIQASLSTNLCVLSLLFVPLYMAQVFVQIMVLCILLCIINSLIVIPAVFNIIDRIVRLFSKKSES</sequence>
<feature type="transmembrane region" description="Helical" evidence="8">
    <location>
        <begin position="734"/>
        <end position="753"/>
    </location>
</feature>
<feature type="region of interest" description="Disordered" evidence="7">
    <location>
        <begin position="11"/>
        <end position="44"/>
    </location>
</feature>
<dbReference type="PROSITE" id="PS50156">
    <property type="entry name" value="SSD"/>
    <property type="match status" value="2"/>
</dbReference>
<feature type="transmembrane region" description="Helical" evidence="8">
    <location>
        <begin position="324"/>
        <end position="346"/>
    </location>
</feature>
<dbReference type="PANTHER" id="PTHR10796">
    <property type="entry name" value="PATCHED-RELATED"/>
    <property type="match status" value="1"/>
</dbReference>
<dbReference type="GO" id="GO:0006897">
    <property type="term" value="P:endocytosis"/>
    <property type="evidence" value="ECO:0007669"/>
    <property type="project" value="TreeGrafter"/>
</dbReference>
<evidence type="ECO:0000256" key="7">
    <source>
        <dbReference type="SAM" id="MobiDB-lite"/>
    </source>
</evidence>
<keyword evidence="4 8" id="KW-1133">Transmembrane helix</keyword>
<feature type="compositionally biased region" description="Polar residues" evidence="7">
    <location>
        <begin position="11"/>
        <end position="23"/>
    </location>
</feature>
<dbReference type="Pfam" id="PF02355">
    <property type="entry name" value="SecD_SecF_C"/>
    <property type="match status" value="1"/>
</dbReference>
<dbReference type="InterPro" id="IPR051697">
    <property type="entry name" value="Patched_domain-protein"/>
</dbReference>
<dbReference type="InterPro" id="IPR000731">
    <property type="entry name" value="SSD"/>
</dbReference>
<feature type="transmembrane region" description="Helical" evidence="8">
    <location>
        <begin position="396"/>
        <end position="425"/>
    </location>
</feature>